<evidence type="ECO:0000313" key="4">
    <source>
        <dbReference type="Proteomes" id="UP000250443"/>
    </source>
</evidence>
<keyword evidence="5" id="KW-1185">Reference proteome</keyword>
<dbReference type="RefSeq" id="WP_010796635.1">
    <property type="nucleotide sequence ID" value="NZ_FQYS01000007.1"/>
</dbReference>
<evidence type="ECO:0000313" key="2">
    <source>
        <dbReference type="EMBL" id="MBF8642137.1"/>
    </source>
</evidence>
<evidence type="ECO:0008006" key="6">
    <source>
        <dbReference type="Google" id="ProtNLM"/>
    </source>
</evidence>
<proteinExistence type="predicted"/>
<reference evidence="3 4" key="1">
    <citation type="submission" date="2018-06" db="EMBL/GenBank/DDBJ databases">
        <authorList>
            <consortium name="Pathogen Informatics"/>
            <person name="Doyle S."/>
        </authorList>
    </citation>
    <scope>NUCLEOTIDE SEQUENCE [LARGE SCALE GENOMIC DNA]</scope>
    <source>
        <strain evidence="3 4">NCTC11842</strain>
    </source>
</reference>
<feature type="chain" id="PRO_5015911157" description="Lipoprotein" evidence="1">
    <location>
        <begin position="26"/>
        <end position="158"/>
    </location>
</feature>
<dbReference type="Proteomes" id="UP000626180">
    <property type="component" value="Unassembled WGS sequence"/>
</dbReference>
<organism evidence="3 4">
    <name type="scientific">Pseudomonas luteola</name>
    <dbReference type="NCBI Taxonomy" id="47886"/>
    <lineage>
        <taxon>Bacteria</taxon>
        <taxon>Pseudomonadati</taxon>
        <taxon>Pseudomonadota</taxon>
        <taxon>Gammaproteobacteria</taxon>
        <taxon>Pseudomonadales</taxon>
        <taxon>Pseudomonadaceae</taxon>
        <taxon>Pseudomonas</taxon>
    </lineage>
</organism>
<evidence type="ECO:0000313" key="5">
    <source>
        <dbReference type="Proteomes" id="UP000626180"/>
    </source>
</evidence>
<feature type="signal peptide" evidence="1">
    <location>
        <begin position="1"/>
        <end position="25"/>
    </location>
</feature>
<keyword evidence="1" id="KW-0732">Signal</keyword>
<reference evidence="2 5" key="2">
    <citation type="submission" date="2020-10" db="EMBL/GenBank/DDBJ databases">
        <title>Genome sequences of Pseudomonas isolates.</title>
        <authorList>
            <person name="Wessels L."/>
            <person name="Reich F."/>
            <person name="Hammerl J."/>
        </authorList>
    </citation>
    <scope>NUCLEOTIDE SEQUENCE [LARGE SCALE GENOMIC DNA]</scope>
    <source>
        <strain evidence="2 5">20-MO00624-0</strain>
    </source>
</reference>
<dbReference type="EMBL" id="JADMCD010000008">
    <property type="protein sequence ID" value="MBF8642137.1"/>
    <property type="molecule type" value="Genomic_DNA"/>
</dbReference>
<dbReference type="Proteomes" id="UP000250443">
    <property type="component" value="Unassembled WGS sequence"/>
</dbReference>
<dbReference type="AlphaFoldDB" id="A0A2X2EXR5"/>
<name>A0A2X2EXR5_PSELU</name>
<evidence type="ECO:0000313" key="3">
    <source>
        <dbReference type="EMBL" id="SPZ13179.1"/>
    </source>
</evidence>
<dbReference type="EMBL" id="UAUF01000014">
    <property type="protein sequence ID" value="SPZ13179.1"/>
    <property type="molecule type" value="Genomic_DNA"/>
</dbReference>
<accession>A0A2X2EXR5</accession>
<sequence>MNTLIQHGKAALLIAPLLLAGCAISAPFNATPESNTAQAPARTQGGSLTVNRIEPAAGQYVLSLATTAQHPSYSDCSTALITSGTDQFQADVVQRQQYTKSDYNVTYDVTLSNAQMQRLAGNDTLNVQLCNVQYSVSHAQINDLQAKFLAVTKPTPQA</sequence>
<evidence type="ECO:0000256" key="1">
    <source>
        <dbReference type="SAM" id="SignalP"/>
    </source>
</evidence>
<protein>
    <recommendedName>
        <fullName evidence="6">Lipoprotein</fullName>
    </recommendedName>
</protein>
<gene>
    <name evidence="2" type="ORF">IRZ65_15735</name>
    <name evidence="3" type="ORF">NCTC11842_04900</name>
</gene>